<dbReference type="Gene3D" id="3.40.50.300">
    <property type="entry name" value="P-loop containing nucleotide triphosphate hydrolases"/>
    <property type="match status" value="2"/>
</dbReference>
<evidence type="ECO:0000256" key="1">
    <source>
        <dbReference type="ARBA" id="ARBA00006930"/>
    </source>
</evidence>
<organism evidence="6 7">
    <name type="scientific">Geodermatophilus normandii</name>
    <dbReference type="NCBI Taxonomy" id="1137989"/>
    <lineage>
        <taxon>Bacteria</taxon>
        <taxon>Bacillati</taxon>
        <taxon>Actinomycetota</taxon>
        <taxon>Actinomycetes</taxon>
        <taxon>Geodermatophilales</taxon>
        <taxon>Geodermatophilaceae</taxon>
        <taxon>Geodermatophilus</taxon>
    </lineage>
</organism>
<dbReference type="Proteomes" id="UP000246661">
    <property type="component" value="Unassembled WGS sequence"/>
</dbReference>
<evidence type="ECO:0000256" key="2">
    <source>
        <dbReference type="ARBA" id="ARBA00011322"/>
    </source>
</evidence>
<comment type="subunit">
    <text evidence="2">Heterodimer of SbcC and SbcD.</text>
</comment>
<dbReference type="GO" id="GO:0016887">
    <property type="term" value="F:ATP hydrolysis activity"/>
    <property type="evidence" value="ECO:0007669"/>
    <property type="project" value="InterPro"/>
</dbReference>
<evidence type="ECO:0000313" key="6">
    <source>
        <dbReference type="EMBL" id="PWW23483.1"/>
    </source>
</evidence>
<dbReference type="RefSeq" id="WP_110005884.1">
    <property type="nucleotide sequence ID" value="NZ_QGTX01000001.1"/>
</dbReference>
<dbReference type="Pfam" id="PF13476">
    <property type="entry name" value="AAA_23"/>
    <property type="match status" value="1"/>
</dbReference>
<dbReference type="PANTHER" id="PTHR32114">
    <property type="entry name" value="ABC TRANSPORTER ABCH.3"/>
    <property type="match status" value="1"/>
</dbReference>
<evidence type="ECO:0000256" key="3">
    <source>
        <dbReference type="ARBA" id="ARBA00013368"/>
    </source>
</evidence>
<gene>
    <name evidence="6" type="ORF">JD79_02657</name>
</gene>
<name>A0A317QKI0_9ACTN</name>
<evidence type="ECO:0000256" key="4">
    <source>
        <dbReference type="SAM" id="Coils"/>
    </source>
</evidence>
<keyword evidence="4" id="KW-0175">Coiled coil</keyword>
<dbReference type="InterPro" id="IPR038729">
    <property type="entry name" value="Rad50/SbcC_AAA"/>
</dbReference>
<comment type="caution">
    <text evidence="6">The sequence shown here is derived from an EMBL/GenBank/DDBJ whole genome shotgun (WGS) entry which is preliminary data.</text>
</comment>
<feature type="coiled-coil region" evidence="4">
    <location>
        <begin position="190"/>
        <end position="277"/>
    </location>
</feature>
<feature type="domain" description="Rad50/SbcC-type AAA" evidence="5">
    <location>
        <begin position="5"/>
        <end position="229"/>
    </location>
</feature>
<dbReference type="PANTHER" id="PTHR32114:SF2">
    <property type="entry name" value="ABC TRANSPORTER ABCH.3"/>
    <property type="match status" value="1"/>
</dbReference>
<dbReference type="AlphaFoldDB" id="A0A317QKI0"/>
<dbReference type="GO" id="GO:0006302">
    <property type="term" value="P:double-strand break repair"/>
    <property type="evidence" value="ECO:0007669"/>
    <property type="project" value="InterPro"/>
</dbReference>
<evidence type="ECO:0000313" key="7">
    <source>
        <dbReference type="Proteomes" id="UP000246661"/>
    </source>
</evidence>
<reference evidence="7" key="1">
    <citation type="submission" date="2018-05" db="EMBL/GenBank/DDBJ databases">
        <authorList>
            <person name="Klenk H.-P."/>
            <person name="Huntemann M."/>
            <person name="Clum A."/>
            <person name="Pillay M."/>
            <person name="Palaniappan K."/>
            <person name="Varghese N."/>
            <person name="Mikhailova N."/>
            <person name="Stamatis D."/>
            <person name="Reddy T."/>
            <person name="Daum C."/>
            <person name="Shapiro N."/>
            <person name="Ivanova N."/>
            <person name="Kyrpides N."/>
            <person name="Woyke T."/>
        </authorList>
    </citation>
    <scope>NUCLEOTIDE SEQUENCE [LARGE SCALE GENOMIC DNA]</scope>
    <source>
        <strain evidence="7">DSM 45417</strain>
    </source>
</reference>
<proteinExistence type="inferred from homology"/>
<accession>A0A317QKI0</accession>
<dbReference type="SUPFAM" id="SSF52540">
    <property type="entry name" value="P-loop containing nucleoside triphosphate hydrolases"/>
    <property type="match status" value="1"/>
</dbReference>
<dbReference type="InterPro" id="IPR027417">
    <property type="entry name" value="P-loop_NTPase"/>
</dbReference>
<keyword evidence="7" id="KW-1185">Reference proteome</keyword>
<dbReference type="EMBL" id="QGTX01000001">
    <property type="protein sequence ID" value="PWW23483.1"/>
    <property type="molecule type" value="Genomic_DNA"/>
</dbReference>
<sequence length="699" mass="78347">MRLIELRMRNFRQFEGQHVLALAPDGSRNVTVVYGANGAGKTTLLNAFTWCLYGELSRDFMYPDRLLSDSLWNGMPVGQTESAVVGLDFEHEGDHFTLTRTARVAKISSDAVQKPVVQAHLVRRSIDGAIDVNNPNDFVDTVLPKRLHHFFFLNGERFEHLLSADAFVDIETAIKTILGIEIIERGVAHLKDVEKRLSAAYRKLGNAQEAQILNRLEDAQGRLERVQEQQRTNEMKARHAGEEISRLDERLRELEGSRRLQQDRDRLTAQYTADEERRKSALARRLDLIGQRGFLPFVAEAGEHVCAKYQEMREKREIPRPVKTQFIDDILEHGECVCGTDVSADGPARRKLESWRSKAGKPELEEAWTALGAKVAEWPLFHLPELRKQLDDMDAEVARRTASMSSVRQELSELSRKLGEADEEDIRGLEARRAHAGRDRDELLKQAGELKRDLKAAESDLQKAQVDLRMAEAANKEAAIAQRRVLATEDVRRALETMRGLRTRDVREELDSRIKSVFSQVVKKRQVPQLSESFELLLQEEVNGQWVPKAMSTGEAQVLTLSFVGGLADQARATYATRKAAQANPLVSASGGIFPFVADAIFGTLDESFRREVTRLLPNLAPQVVLFLSKAQSAGEVRAQLEERVGAVGLITSVMSRSDVQGESITLDGREYPYVSVDRGAVADTSSLTMVKAPESVHV</sequence>
<evidence type="ECO:0000259" key="5">
    <source>
        <dbReference type="Pfam" id="PF13476"/>
    </source>
</evidence>
<dbReference type="OrthoDB" id="9795626at2"/>
<feature type="coiled-coil region" evidence="4">
    <location>
        <begin position="404"/>
        <end position="481"/>
    </location>
</feature>
<protein>
    <recommendedName>
        <fullName evidence="3">Nuclease SbcCD subunit C</fullName>
    </recommendedName>
</protein>
<comment type="similarity">
    <text evidence="1">Belongs to the SMC family. SbcC subfamily.</text>
</comment>